<dbReference type="AlphaFoldDB" id="A0AAE0JVY0"/>
<accession>A0AAE0JVY0</accession>
<dbReference type="EMBL" id="JAULSN010000009">
    <property type="protein sequence ID" value="KAK3365273.1"/>
    <property type="molecule type" value="Genomic_DNA"/>
</dbReference>
<comment type="caution">
    <text evidence="1">The sequence shown here is derived from an EMBL/GenBank/DDBJ whole genome shotgun (WGS) entry which is preliminary data.</text>
</comment>
<organism evidence="1 2">
    <name type="scientific">Lasiosphaeria ovina</name>
    <dbReference type="NCBI Taxonomy" id="92902"/>
    <lineage>
        <taxon>Eukaryota</taxon>
        <taxon>Fungi</taxon>
        <taxon>Dikarya</taxon>
        <taxon>Ascomycota</taxon>
        <taxon>Pezizomycotina</taxon>
        <taxon>Sordariomycetes</taxon>
        <taxon>Sordariomycetidae</taxon>
        <taxon>Sordariales</taxon>
        <taxon>Lasiosphaeriaceae</taxon>
        <taxon>Lasiosphaeria</taxon>
    </lineage>
</organism>
<proteinExistence type="predicted"/>
<reference evidence="1" key="1">
    <citation type="journal article" date="2023" name="Mol. Phylogenet. Evol.">
        <title>Genome-scale phylogeny and comparative genomics of the fungal order Sordariales.</title>
        <authorList>
            <person name="Hensen N."/>
            <person name="Bonometti L."/>
            <person name="Westerberg I."/>
            <person name="Brannstrom I.O."/>
            <person name="Guillou S."/>
            <person name="Cros-Aarteil S."/>
            <person name="Calhoun S."/>
            <person name="Haridas S."/>
            <person name="Kuo A."/>
            <person name="Mondo S."/>
            <person name="Pangilinan J."/>
            <person name="Riley R."/>
            <person name="LaButti K."/>
            <person name="Andreopoulos B."/>
            <person name="Lipzen A."/>
            <person name="Chen C."/>
            <person name="Yan M."/>
            <person name="Daum C."/>
            <person name="Ng V."/>
            <person name="Clum A."/>
            <person name="Steindorff A."/>
            <person name="Ohm R.A."/>
            <person name="Martin F."/>
            <person name="Silar P."/>
            <person name="Natvig D.O."/>
            <person name="Lalanne C."/>
            <person name="Gautier V."/>
            <person name="Ament-Velasquez S.L."/>
            <person name="Kruys A."/>
            <person name="Hutchinson M.I."/>
            <person name="Powell A.J."/>
            <person name="Barry K."/>
            <person name="Miller A.N."/>
            <person name="Grigoriev I.V."/>
            <person name="Debuchy R."/>
            <person name="Gladieux P."/>
            <person name="Hiltunen Thoren M."/>
            <person name="Johannesson H."/>
        </authorList>
    </citation>
    <scope>NUCLEOTIDE SEQUENCE</scope>
    <source>
        <strain evidence="1">CBS 958.72</strain>
    </source>
</reference>
<reference evidence="1" key="2">
    <citation type="submission" date="2023-06" db="EMBL/GenBank/DDBJ databases">
        <authorList>
            <consortium name="Lawrence Berkeley National Laboratory"/>
            <person name="Haridas S."/>
            <person name="Hensen N."/>
            <person name="Bonometti L."/>
            <person name="Westerberg I."/>
            <person name="Brannstrom I.O."/>
            <person name="Guillou S."/>
            <person name="Cros-Aarteil S."/>
            <person name="Calhoun S."/>
            <person name="Kuo A."/>
            <person name="Mondo S."/>
            <person name="Pangilinan J."/>
            <person name="Riley R."/>
            <person name="Labutti K."/>
            <person name="Andreopoulos B."/>
            <person name="Lipzen A."/>
            <person name="Chen C."/>
            <person name="Yanf M."/>
            <person name="Daum C."/>
            <person name="Ng V."/>
            <person name="Clum A."/>
            <person name="Steindorff A."/>
            <person name="Ohm R."/>
            <person name="Martin F."/>
            <person name="Silar P."/>
            <person name="Natvig D."/>
            <person name="Lalanne C."/>
            <person name="Gautier V."/>
            <person name="Ament-Velasquez S.L."/>
            <person name="Kruys A."/>
            <person name="Hutchinson M.I."/>
            <person name="Powell A.J."/>
            <person name="Barry K."/>
            <person name="Miller A.N."/>
            <person name="Grigoriev I.V."/>
            <person name="Debuchy R."/>
            <person name="Gladieux P."/>
            <person name="Thoren M.H."/>
            <person name="Johannesson H."/>
        </authorList>
    </citation>
    <scope>NUCLEOTIDE SEQUENCE</scope>
    <source>
        <strain evidence="1">CBS 958.72</strain>
    </source>
</reference>
<gene>
    <name evidence="1" type="ORF">B0T24DRAFT_598558</name>
</gene>
<evidence type="ECO:0000313" key="2">
    <source>
        <dbReference type="Proteomes" id="UP001287356"/>
    </source>
</evidence>
<name>A0AAE0JVY0_9PEZI</name>
<keyword evidence="2" id="KW-1185">Reference proteome</keyword>
<protein>
    <submittedName>
        <fullName evidence="1">Uncharacterized protein</fullName>
    </submittedName>
</protein>
<evidence type="ECO:0000313" key="1">
    <source>
        <dbReference type="EMBL" id="KAK3365273.1"/>
    </source>
</evidence>
<sequence>MNGGVTKARTRRATPFKLKRAELELLDAATDRSAELPQSYREQSLVNGSLDRHATPVPTVKRQLDATPENVPLPAKRLTRENLTLFNKMARKKASNKGSTHYDSTDESITTRIISTTSFGFDVRACQNGILDPLSSKPPTNMKSVVEKYAQSPGNEAAFAAEVTEELLKKRRDDGYKRSFN</sequence>
<dbReference type="Proteomes" id="UP001287356">
    <property type="component" value="Unassembled WGS sequence"/>
</dbReference>